<name>A0A9D7FMM3_9RHOO</name>
<reference evidence="2" key="1">
    <citation type="submission" date="2020-10" db="EMBL/GenBank/DDBJ databases">
        <title>Connecting structure to function with the recovery of over 1000 high-quality activated sludge metagenome-assembled genomes encoding full-length rRNA genes using long-read sequencing.</title>
        <authorList>
            <person name="Singleton C.M."/>
            <person name="Petriglieri F."/>
            <person name="Kristensen J.M."/>
            <person name="Kirkegaard R.H."/>
            <person name="Michaelsen T.Y."/>
            <person name="Andersen M.H."/>
            <person name="Karst S.M."/>
            <person name="Dueholm M.S."/>
            <person name="Nielsen P.H."/>
            <person name="Albertsen M."/>
        </authorList>
    </citation>
    <scope>NUCLEOTIDE SEQUENCE</scope>
    <source>
        <strain evidence="2">EsbW_18-Q3-R4-48_MAXAC.044</strain>
    </source>
</reference>
<feature type="region of interest" description="Disordered" evidence="1">
    <location>
        <begin position="47"/>
        <end position="70"/>
    </location>
</feature>
<dbReference type="Pfam" id="PF13728">
    <property type="entry name" value="TraF"/>
    <property type="match status" value="1"/>
</dbReference>
<evidence type="ECO:0000313" key="2">
    <source>
        <dbReference type="EMBL" id="MBK7424601.1"/>
    </source>
</evidence>
<proteinExistence type="predicted"/>
<dbReference type="InterPro" id="IPR039555">
    <property type="entry name" value="TraF/TrbB"/>
</dbReference>
<comment type="caution">
    <text evidence="2">The sequence shown here is derived from an EMBL/GenBank/DDBJ whole genome shotgun (WGS) entry which is preliminary data.</text>
</comment>
<organism evidence="2 3">
    <name type="scientific">Candidatus Propionivibrio dominans</name>
    <dbReference type="NCBI Taxonomy" id="2954373"/>
    <lineage>
        <taxon>Bacteria</taxon>
        <taxon>Pseudomonadati</taxon>
        <taxon>Pseudomonadota</taxon>
        <taxon>Betaproteobacteria</taxon>
        <taxon>Rhodocyclales</taxon>
        <taxon>Rhodocyclaceae</taxon>
        <taxon>Propionivibrio</taxon>
    </lineage>
</organism>
<dbReference type="EMBL" id="JADJNC010000037">
    <property type="protein sequence ID" value="MBK7424601.1"/>
    <property type="molecule type" value="Genomic_DNA"/>
</dbReference>
<sequence length="245" mass="27665">MRKLSWAISFGHGRPAGSASAFSLERAVASQATWWDKTPWEEPDRGFIWYPDPMDPKPERKKDVEPPPRPKTIYEMTTLEEIKKELERIKGDAVVNPTEEKVLAFLRAQNWVMDKASLFADVSRRAVWRNPDVNYAARSPVANFAVQNARQRQTQERKDTIKALASTHGILYFARSDCNFCKDQSPVLKAFSTATGMPVLTISMDGGPISMFPDAKKTTVSRLLARATVFKRFLPSFSSIVRPGK</sequence>
<evidence type="ECO:0000313" key="3">
    <source>
        <dbReference type="Proteomes" id="UP000886602"/>
    </source>
</evidence>
<gene>
    <name evidence="2" type="ORF">IPJ48_16785</name>
</gene>
<evidence type="ECO:0000256" key="1">
    <source>
        <dbReference type="SAM" id="MobiDB-lite"/>
    </source>
</evidence>
<protein>
    <submittedName>
        <fullName evidence="2">Conjugal transfer protein TraF</fullName>
    </submittedName>
</protein>
<dbReference type="Proteomes" id="UP000886602">
    <property type="component" value="Unassembled WGS sequence"/>
</dbReference>
<feature type="compositionally biased region" description="Basic and acidic residues" evidence="1">
    <location>
        <begin position="54"/>
        <end position="68"/>
    </location>
</feature>
<accession>A0A9D7FMM3</accession>
<dbReference type="AlphaFoldDB" id="A0A9D7FMM3"/>